<reference evidence="1 2" key="1">
    <citation type="submission" date="2020-03" db="EMBL/GenBank/DDBJ databases">
        <title>Whole genome shotgun sequence of Phytohabitans flavus NBRC 107702.</title>
        <authorList>
            <person name="Komaki H."/>
            <person name="Tamura T."/>
        </authorList>
    </citation>
    <scope>NUCLEOTIDE SEQUENCE [LARGE SCALE GENOMIC DNA]</scope>
    <source>
        <strain evidence="1 2">NBRC 107702</strain>
    </source>
</reference>
<evidence type="ECO:0000313" key="1">
    <source>
        <dbReference type="EMBL" id="BCB75426.1"/>
    </source>
</evidence>
<dbReference type="EMBL" id="AP022870">
    <property type="protein sequence ID" value="BCB75426.1"/>
    <property type="molecule type" value="Genomic_DNA"/>
</dbReference>
<dbReference type="RefSeq" id="WP_173035234.1">
    <property type="nucleotide sequence ID" value="NZ_AP022870.1"/>
</dbReference>
<protein>
    <submittedName>
        <fullName evidence="1">Uncharacterized protein</fullName>
    </submittedName>
</protein>
<organism evidence="1 2">
    <name type="scientific">Phytohabitans flavus</name>
    <dbReference type="NCBI Taxonomy" id="1076124"/>
    <lineage>
        <taxon>Bacteria</taxon>
        <taxon>Bacillati</taxon>
        <taxon>Actinomycetota</taxon>
        <taxon>Actinomycetes</taxon>
        <taxon>Micromonosporales</taxon>
        <taxon>Micromonosporaceae</taxon>
    </lineage>
</organism>
<gene>
    <name evidence="1" type="ORF">Pflav_018360</name>
</gene>
<dbReference type="AlphaFoldDB" id="A0A6F8XNM9"/>
<keyword evidence="2" id="KW-1185">Reference proteome</keyword>
<proteinExistence type="predicted"/>
<dbReference type="KEGG" id="pfla:Pflav_018360"/>
<name>A0A6F8XNM9_9ACTN</name>
<accession>A0A6F8XNM9</accession>
<dbReference type="Proteomes" id="UP000502508">
    <property type="component" value="Chromosome"/>
</dbReference>
<evidence type="ECO:0000313" key="2">
    <source>
        <dbReference type="Proteomes" id="UP000502508"/>
    </source>
</evidence>
<sequence length="89" mass="10205">MSKEQEEYEQALATYRRIKALSDEHWHALDATCRAMDNQTWVGPAGRKFGKGVHDHRAELWRQLTSAVNAADRDLNTKRAIARAAEKKK</sequence>
<reference evidence="1 2" key="2">
    <citation type="submission" date="2020-03" db="EMBL/GenBank/DDBJ databases">
        <authorList>
            <person name="Ichikawa N."/>
            <person name="Kimura A."/>
            <person name="Kitahashi Y."/>
            <person name="Uohara A."/>
        </authorList>
    </citation>
    <scope>NUCLEOTIDE SEQUENCE [LARGE SCALE GENOMIC DNA]</scope>
    <source>
        <strain evidence="1 2">NBRC 107702</strain>
    </source>
</reference>